<proteinExistence type="predicted"/>
<dbReference type="EMBL" id="SNYV01000011">
    <property type="protein sequence ID" value="TDQ79480.1"/>
    <property type="molecule type" value="Genomic_DNA"/>
</dbReference>
<reference evidence="2 3" key="1">
    <citation type="submission" date="2019-03" db="EMBL/GenBank/DDBJ databases">
        <title>Genomic Encyclopedia of Archaeal and Bacterial Type Strains, Phase II (KMG-II): from individual species to whole genera.</title>
        <authorList>
            <person name="Goeker M."/>
        </authorList>
    </citation>
    <scope>NUCLEOTIDE SEQUENCE [LARGE SCALE GENOMIC DNA]</scope>
    <source>
        <strain evidence="2 3">DSM 28353</strain>
    </source>
</reference>
<gene>
    <name evidence="2" type="ORF">CLV99_0918</name>
</gene>
<evidence type="ECO:0000313" key="3">
    <source>
        <dbReference type="Proteomes" id="UP000295292"/>
    </source>
</evidence>
<dbReference type="RefSeq" id="WP_133583272.1">
    <property type="nucleotide sequence ID" value="NZ_SNYV01000011.1"/>
</dbReference>
<accession>A0A4R6WH20</accession>
<evidence type="ECO:0000256" key="1">
    <source>
        <dbReference type="SAM" id="SignalP"/>
    </source>
</evidence>
<name>A0A4R6WH20_9SPHI</name>
<feature type="signal peptide" evidence="1">
    <location>
        <begin position="1"/>
        <end position="21"/>
    </location>
</feature>
<keyword evidence="3" id="KW-1185">Reference proteome</keyword>
<feature type="chain" id="PRO_5020565050" evidence="1">
    <location>
        <begin position="22"/>
        <end position="141"/>
    </location>
</feature>
<comment type="caution">
    <text evidence="2">The sequence shown here is derived from an EMBL/GenBank/DDBJ whole genome shotgun (WGS) entry which is preliminary data.</text>
</comment>
<evidence type="ECO:0000313" key="2">
    <source>
        <dbReference type="EMBL" id="TDQ79480.1"/>
    </source>
</evidence>
<dbReference type="Proteomes" id="UP000295292">
    <property type="component" value="Unassembled WGS sequence"/>
</dbReference>
<organism evidence="2 3">
    <name type="scientific">Sphingobacterium yanglingense</name>
    <dbReference type="NCBI Taxonomy" id="1437280"/>
    <lineage>
        <taxon>Bacteria</taxon>
        <taxon>Pseudomonadati</taxon>
        <taxon>Bacteroidota</taxon>
        <taxon>Sphingobacteriia</taxon>
        <taxon>Sphingobacteriales</taxon>
        <taxon>Sphingobacteriaceae</taxon>
        <taxon>Sphingobacterium</taxon>
    </lineage>
</organism>
<sequence length="141" mass="16042">MNTTKLILVTLLITIGFSAFAQQKRGNKEVYELCFLLPQDMEQLDNKMQILDYPVSKKISLRPKQAKQLISRLKEAQVSSSEIRRCPFDPMYAILIDNKPYALFNAIDCPRVMYPSGGKAVKPIDLKDHNGVQSLVDKIIK</sequence>
<protein>
    <submittedName>
        <fullName evidence="2">Uncharacterized protein</fullName>
    </submittedName>
</protein>
<dbReference type="AlphaFoldDB" id="A0A4R6WH20"/>
<keyword evidence="1" id="KW-0732">Signal</keyword>